<sequence>MTWDGVRGRLAKRRDSRSVFGASAHGFRLAPPLREPEAEGVEEQFGTSLPEPYRSFLVEVGASGAGPGYGLLGFRRSGRRWEFAVGDRRGDGVDSRAEFPHRELFHHAERPDFTTIPRERWPELSRSLDASNEAGTHGTLPLCHRGCGHYDLLVVTGPDRGALWFDCEASDGGIGPRADGRGRMTFDPWYLGWLAEVELQAERARGHQASWWSRR</sequence>
<dbReference type="AlphaFoldDB" id="A0A9Y2IAR0"/>
<name>A0A9Y2IAR0_9PSEU</name>
<dbReference type="SUPFAM" id="SSF160631">
    <property type="entry name" value="SMI1/KNR4-like"/>
    <property type="match status" value="1"/>
</dbReference>
<dbReference type="InterPro" id="IPR037883">
    <property type="entry name" value="Knr4/Smi1-like_sf"/>
</dbReference>
<evidence type="ECO:0000313" key="2">
    <source>
        <dbReference type="Proteomes" id="UP001236014"/>
    </source>
</evidence>
<dbReference type="KEGG" id="acab:QRX50_32185"/>
<dbReference type="Proteomes" id="UP001236014">
    <property type="component" value="Chromosome"/>
</dbReference>
<accession>A0A9Y2IAR0</accession>
<evidence type="ECO:0000313" key="1">
    <source>
        <dbReference type="EMBL" id="WIX76114.1"/>
    </source>
</evidence>
<organism evidence="1 2">
    <name type="scientific">Amycolatopsis carbonis</name>
    <dbReference type="NCBI Taxonomy" id="715471"/>
    <lineage>
        <taxon>Bacteria</taxon>
        <taxon>Bacillati</taxon>
        <taxon>Actinomycetota</taxon>
        <taxon>Actinomycetes</taxon>
        <taxon>Pseudonocardiales</taxon>
        <taxon>Pseudonocardiaceae</taxon>
        <taxon>Amycolatopsis</taxon>
    </lineage>
</organism>
<protein>
    <submittedName>
        <fullName evidence="1">SMI1/KNR4 family protein</fullName>
    </submittedName>
</protein>
<keyword evidence="2" id="KW-1185">Reference proteome</keyword>
<gene>
    <name evidence="1" type="ORF">QRX50_32185</name>
</gene>
<dbReference type="EMBL" id="CP127294">
    <property type="protein sequence ID" value="WIX76114.1"/>
    <property type="molecule type" value="Genomic_DNA"/>
</dbReference>
<reference evidence="1 2" key="1">
    <citation type="submission" date="2023-06" db="EMBL/GenBank/DDBJ databases">
        <authorList>
            <person name="Oyuntsetseg B."/>
            <person name="Kim S.B."/>
        </authorList>
    </citation>
    <scope>NUCLEOTIDE SEQUENCE [LARGE SCALE GENOMIC DNA]</scope>
    <source>
        <strain evidence="1 2">2-15</strain>
    </source>
</reference>
<proteinExistence type="predicted"/>
<dbReference type="RefSeq" id="WP_285966871.1">
    <property type="nucleotide sequence ID" value="NZ_CP127294.1"/>
</dbReference>